<protein>
    <submittedName>
        <fullName evidence="1">Uncharacterized protein</fullName>
    </submittedName>
</protein>
<dbReference type="InParanoid" id="A0A2J6TDF3"/>
<evidence type="ECO:0000313" key="2">
    <source>
        <dbReference type="Proteomes" id="UP000235371"/>
    </source>
</evidence>
<dbReference type="Proteomes" id="UP000235371">
    <property type="component" value="Unassembled WGS sequence"/>
</dbReference>
<sequence>MRCWDENRGTEVELNRLGDQIQLEMAKSVWPDTDMQFVPIDRLHEFVERSIVQKALNAVDCGTENKLSIRRDHASLCDTISESTSKLFIILAMMDELPTILALVDEGVQDGHLPFFLEAGNNTERHLYRYVGDELKRIRNFEDHHGKWSAAKRIQFYQYYQWQVLSPCFSLSSNTGHEKLEHDKIILPFIEKWVPDNDPIMGGTCAVRRVKIHIAYQKHYLHNQEGVNPFCALKSLSINCPVEECKAEIRNL</sequence>
<dbReference type="EMBL" id="KZ613787">
    <property type="protein sequence ID" value="PMD61066.1"/>
    <property type="molecule type" value="Genomic_DNA"/>
</dbReference>
<gene>
    <name evidence="1" type="ORF">K444DRAFT_720852</name>
</gene>
<evidence type="ECO:0000313" key="1">
    <source>
        <dbReference type="EMBL" id="PMD61066.1"/>
    </source>
</evidence>
<reference evidence="1 2" key="1">
    <citation type="submission" date="2016-04" db="EMBL/GenBank/DDBJ databases">
        <title>A degradative enzymes factory behind the ericoid mycorrhizal symbiosis.</title>
        <authorList>
            <consortium name="DOE Joint Genome Institute"/>
            <person name="Martino E."/>
            <person name="Morin E."/>
            <person name="Grelet G."/>
            <person name="Kuo A."/>
            <person name="Kohler A."/>
            <person name="Daghino S."/>
            <person name="Barry K."/>
            <person name="Choi C."/>
            <person name="Cichocki N."/>
            <person name="Clum A."/>
            <person name="Copeland A."/>
            <person name="Hainaut M."/>
            <person name="Haridas S."/>
            <person name="Labutti K."/>
            <person name="Lindquist E."/>
            <person name="Lipzen A."/>
            <person name="Khouja H.-R."/>
            <person name="Murat C."/>
            <person name="Ohm R."/>
            <person name="Olson A."/>
            <person name="Spatafora J."/>
            <person name="Veneault-Fourrey C."/>
            <person name="Henrissat B."/>
            <person name="Grigoriev I."/>
            <person name="Martin F."/>
            <person name="Perotto S."/>
        </authorList>
    </citation>
    <scope>NUCLEOTIDE SEQUENCE [LARGE SCALE GENOMIC DNA]</scope>
    <source>
        <strain evidence="1 2">E</strain>
    </source>
</reference>
<dbReference type="GeneID" id="36596570"/>
<name>A0A2J6TDF3_9HELO</name>
<dbReference type="RefSeq" id="XP_024737970.1">
    <property type="nucleotide sequence ID" value="XM_024888494.1"/>
</dbReference>
<proteinExistence type="predicted"/>
<dbReference type="AlphaFoldDB" id="A0A2J6TDF3"/>
<accession>A0A2J6TDF3</accession>
<organism evidence="1 2">
    <name type="scientific">Hyaloscypha bicolor E</name>
    <dbReference type="NCBI Taxonomy" id="1095630"/>
    <lineage>
        <taxon>Eukaryota</taxon>
        <taxon>Fungi</taxon>
        <taxon>Dikarya</taxon>
        <taxon>Ascomycota</taxon>
        <taxon>Pezizomycotina</taxon>
        <taxon>Leotiomycetes</taxon>
        <taxon>Helotiales</taxon>
        <taxon>Hyaloscyphaceae</taxon>
        <taxon>Hyaloscypha</taxon>
        <taxon>Hyaloscypha bicolor</taxon>
    </lineage>
</organism>
<dbReference type="STRING" id="1095630.A0A2J6TDF3"/>
<keyword evidence="2" id="KW-1185">Reference proteome</keyword>